<dbReference type="AlphaFoldDB" id="A0A455UE40"/>
<sequence length="87" mass="8923">MNLLTAQAPGGVPRSGKGLVLGICRFMLVALALALSLGFTQVAMAQADPNREMTTAAPALPPISGVRYVAEKPVPTIVIHAPTVTTA</sequence>
<evidence type="ECO:0000313" key="3">
    <source>
        <dbReference type="Proteomes" id="UP000320231"/>
    </source>
</evidence>
<organism evidence="2 3">
    <name type="scientific">Vreelandella sulfidaeris</name>
    <dbReference type="NCBI Taxonomy" id="115553"/>
    <lineage>
        <taxon>Bacteria</taxon>
        <taxon>Pseudomonadati</taxon>
        <taxon>Pseudomonadota</taxon>
        <taxon>Gammaproteobacteria</taxon>
        <taxon>Oceanospirillales</taxon>
        <taxon>Halomonadaceae</taxon>
        <taxon>Vreelandella</taxon>
    </lineage>
</organism>
<dbReference type="EMBL" id="AP019514">
    <property type="protein sequence ID" value="BBI64546.1"/>
    <property type="molecule type" value="Genomic_DNA"/>
</dbReference>
<reference evidence="2 3" key="1">
    <citation type="journal article" date="2019" name="Microbiol. Resour. Announc.">
        <title>Complete Genome Sequence of Halomonas sulfidaeris Strain Esulfide1 Isolated from a Metal Sulfide Rock at a Depth of 2,200 Meters, Obtained Using Nanopore Sequencing.</title>
        <authorList>
            <person name="Saito M."/>
            <person name="Nishigata A."/>
            <person name="Galipon J."/>
            <person name="Arakawa K."/>
        </authorList>
    </citation>
    <scope>NUCLEOTIDE SEQUENCE [LARGE SCALE GENOMIC DNA]</scope>
    <source>
        <strain evidence="2 3">ATCC BAA-803</strain>
    </source>
</reference>
<protein>
    <submittedName>
        <fullName evidence="2">Uncharacterized protein</fullName>
    </submittedName>
</protein>
<keyword evidence="1" id="KW-0472">Membrane</keyword>
<dbReference type="Proteomes" id="UP000320231">
    <property type="component" value="Chromosome"/>
</dbReference>
<feature type="transmembrane region" description="Helical" evidence="1">
    <location>
        <begin position="20"/>
        <end position="43"/>
    </location>
</feature>
<proteinExistence type="predicted"/>
<keyword evidence="1" id="KW-1133">Transmembrane helix</keyword>
<accession>A0A455UE40</accession>
<evidence type="ECO:0000256" key="1">
    <source>
        <dbReference type="SAM" id="Phobius"/>
    </source>
</evidence>
<keyword evidence="1" id="KW-0812">Transmembrane</keyword>
<gene>
    <name evidence="2" type="ORF">HSBAA_58520</name>
</gene>
<evidence type="ECO:0000313" key="2">
    <source>
        <dbReference type="EMBL" id="BBI64546.1"/>
    </source>
</evidence>
<dbReference type="KEGG" id="hsr:HSBAA_58520"/>
<name>A0A455UE40_9GAMM</name>